<dbReference type="EMBL" id="GGEC01051498">
    <property type="protein sequence ID" value="MBX31982.1"/>
    <property type="molecule type" value="Transcribed_RNA"/>
</dbReference>
<dbReference type="AlphaFoldDB" id="A0A2P2MP63"/>
<reference evidence="1" key="1">
    <citation type="submission" date="2018-02" db="EMBL/GenBank/DDBJ databases">
        <title>Rhizophora mucronata_Transcriptome.</title>
        <authorList>
            <person name="Meera S.P."/>
            <person name="Sreeshan A."/>
            <person name="Augustine A."/>
        </authorList>
    </citation>
    <scope>NUCLEOTIDE SEQUENCE</scope>
    <source>
        <tissue evidence="1">Leaf</tissue>
    </source>
</reference>
<name>A0A2P2MP63_RHIMU</name>
<accession>A0A2P2MP63</accession>
<organism evidence="1">
    <name type="scientific">Rhizophora mucronata</name>
    <name type="common">Asiatic mangrove</name>
    <dbReference type="NCBI Taxonomy" id="61149"/>
    <lineage>
        <taxon>Eukaryota</taxon>
        <taxon>Viridiplantae</taxon>
        <taxon>Streptophyta</taxon>
        <taxon>Embryophyta</taxon>
        <taxon>Tracheophyta</taxon>
        <taxon>Spermatophyta</taxon>
        <taxon>Magnoliopsida</taxon>
        <taxon>eudicotyledons</taxon>
        <taxon>Gunneridae</taxon>
        <taxon>Pentapetalae</taxon>
        <taxon>rosids</taxon>
        <taxon>fabids</taxon>
        <taxon>Malpighiales</taxon>
        <taxon>Rhizophoraceae</taxon>
        <taxon>Rhizophora</taxon>
    </lineage>
</organism>
<sequence>MTILYRDLSFFFSVLSHRPGRGEKALVSRIGFENGL</sequence>
<protein>
    <submittedName>
        <fullName evidence="1">Uncharacterized protein</fullName>
    </submittedName>
</protein>
<proteinExistence type="predicted"/>
<evidence type="ECO:0000313" key="1">
    <source>
        <dbReference type="EMBL" id="MBX31982.1"/>
    </source>
</evidence>